<evidence type="ECO:0000256" key="5">
    <source>
        <dbReference type="ARBA" id="ARBA00022801"/>
    </source>
</evidence>
<dbReference type="OrthoDB" id="435754at2759"/>
<dbReference type="Pfam" id="PF00445">
    <property type="entry name" value="Ribonuclease_T2"/>
    <property type="match status" value="1"/>
</dbReference>
<keyword evidence="4" id="KW-0255">Endonuclease</keyword>
<evidence type="ECO:0000256" key="3">
    <source>
        <dbReference type="ARBA" id="ARBA00022729"/>
    </source>
</evidence>
<dbReference type="GO" id="GO:0033897">
    <property type="term" value="F:ribonuclease T2 activity"/>
    <property type="evidence" value="ECO:0007669"/>
    <property type="project" value="InterPro"/>
</dbReference>
<evidence type="ECO:0000256" key="6">
    <source>
        <dbReference type="ARBA" id="ARBA00023157"/>
    </source>
</evidence>
<dbReference type="InterPro" id="IPR033697">
    <property type="entry name" value="Ribonuclease_T2_eukaryotic"/>
</dbReference>
<accession>A0A811NV15</accession>
<keyword evidence="7" id="KW-0456">Lyase</keyword>
<feature type="signal peptide" evidence="9">
    <location>
        <begin position="1"/>
        <end position="27"/>
    </location>
</feature>
<dbReference type="Proteomes" id="UP000604825">
    <property type="component" value="Unassembled WGS sequence"/>
</dbReference>
<organism evidence="10 11">
    <name type="scientific">Miscanthus lutarioriparius</name>
    <dbReference type="NCBI Taxonomy" id="422564"/>
    <lineage>
        <taxon>Eukaryota</taxon>
        <taxon>Viridiplantae</taxon>
        <taxon>Streptophyta</taxon>
        <taxon>Embryophyta</taxon>
        <taxon>Tracheophyta</taxon>
        <taxon>Spermatophyta</taxon>
        <taxon>Magnoliopsida</taxon>
        <taxon>Liliopsida</taxon>
        <taxon>Poales</taxon>
        <taxon>Poaceae</taxon>
        <taxon>PACMAD clade</taxon>
        <taxon>Panicoideae</taxon>
        <taxon>Andropogonodae</taxon>
        <taxon>Andropogoneae</taxon>
        <taxon>Saccharinae</taxon>
        <taxon>Miscanthus</taxon>
    </lineage>
</organism>
<evidence type="ECO:0000256" key="8">
    <source>
        <dbReference type="RuleBase" id="RU004328"/>
    </source>
</evidence>
<protein>
    <submittedName>
        <fullName evidence="10">Uncharacterized protein</fullName>
    </submittedName>
</protein>
<feature type="chain" id="PRO_5032969880" evidence="9">
    <location>
        <begin position="28"/>
        <end position="291"/>
    </location>
</feature>
<dbReference type="GO" id="GO:0003723">
    <property type="term" value="F:RNA binding"/>
    <property type="evidence" value="ECO:0007669"/>
    <property type="project" value="InterPro"/>
</dbReference>
<proteinExistence type="inferred from homology"/>
<evidence type="ECO:0000256" key="2">
    <source>
        <dbReference type="ARBA" id="ARBA00022722"/>
    </source>
</evidence>
<evidence type="ECO:0000256" key="9">
    <source>
        <dbReference type="SAM" id="SignalP"/>
    </source>
</evidence>
<evidence type="ECO:0000313" key="10">
    <source>
        <dbReference type="EMBL" id="CAD6228724.1"/>
    </source>
</evidence>
<dbReference type="PANTHER" id="PTHR11240:SF22">
    <property type="entry name" value="RIBONUCLEASE T2"/>
    <property type="match status" value="1"/>
</dbReference>
<dbReference type="GO" id="GO:0006401">
    <property type="term" value="P:RNA catabolic process"/>
    <property type="evidence" value="ECO:0007669"/>
    <property type="project" value="TreeGrafter"/>
</dbReference>
<dbReference type="GO" id="GO:0005576">
    <property type="term" value="C:extracellular region"/>
    <property type="evidence" value="ECO:0007669"/>
    <property type="project" value="TreeGrafter"/>
</dbReference>
<comment type="similarity">
    <text evidence="1 8">Belongs to the RNase T2 family.</text>
</comment>
<evidence type="ECO:0000256" key="4">
    <source>
        <dbReference type="ARBA" id="ARBA00022759"/>
    </source>
</evidence>
<evidence type="ECO:0000256" key="1">
    <source>
        <dbReference type="ARBA" id="ARBA00007469"/>
    </source>
</evidence>
<dbReference type="EMBL" id="CAJGYO010000005">
    <property type="protein sequence ID" value="CAD6228724.1"/>
    <property type="molecule type" value="Genomic_DNA"/>
</dbReference>
<evidence type="ECO:0000256" key="7">
    <source>
        <dbReference type="ARBA" id="ARBA00023239"/>
    </source>
</evidence>
<gene>
    <name evidence="10" type="ORF">NCGR_LOCUS19405</name>
</gene>
<keyword evidence="6" id="KW-1015">Disulfide bond</keyword>
<dbReference type="PROSITE" id="PS00530">
    <property type="entry name" value="RNASE_T2_1"/>
    <property type="match status" value="1"/>
</dbReference>
<comment type="caution">
    <text evidence="10">The sequence shown here is derived from an EMBL/GenBank/DDBJ whole genome shotgun (WGS) entry which is preliminary data.</text>
</comment>
<dbReference type="InterPro" id="IPR018188">
    <property type="entry name" value="RNase_T2_His_AS_1"/>
</dbReference>
<keyword evidence="5" id="KW-0378">Hydrolase</keyword>
<dbReference type="GO" id="GO:0016787">
    <property type="term" value="F:hydrolase activity"/>
    <property type="evidence" value="ECO:0007669"/>
    <property type="project" value="UniProtKB-KW"/>
</dbReference>
<dbReference type="InterPro" id="IPR001568">
    <property type="entry name" value="RNase_T2-like"/>
</dbReference>
<dbReference type="PANTHER" id="PTHR11240">
    <property type="entry name" value="RIBONUCLEASE T2"/>
    <property type="match status" value="1"/>
</dbReference>
<keyword evidence="3 9" id="KW-0732">Signal</keyword>
<keyword evidence="2" id="KW-0540">Nuclease</keyword>
<dbReference type="Gene3D" id="3.90.730.10">
    <property type="entry name" value="Ribonuclease T2-like"/>
    <property type="match status" value="1"/>
</dbReference>
<evidence type="ECO:0000313" key="11">
    <source>
        <dbReference type="Proteomes" id="UP000604825"/>
    </source>
</evidence>
<dbReference type="FunFam" id="3.90.730.10:FF:000007">
    <property type="entry name" value="Ribonuclease T2"/>
    <property type="match status" value="1"/>
</dbReference>
<name>A0A811NV15_9POAL</name>
<reference evidence="10" key="1">
    <citation type="submission" date="2020-10" db="EMBL/GenBank/DDBJ databases">
        <authorList>
            <person name="Han B."/>
            <person name="Lu T."/>
            <person name="Zhao Q."/>
            <person name="Huang X."/>
            <person name="Zhao Y."/>
        </authorList>
    </citation>
    <scope>NUCLEOTIDE SEQUENCE</scope>
</reference>
<sequence length="291" mass="32677">MTTARKAACVLAVWVLVASGLSDLGSARAPLASSKPQREFDYFALSLQWPGTICASTRHCCATNGCCRSEPLQTFTIHGLWPDYDDGTWPSCCRRTQFDMDKILPLKEVLDKYWPSLYCSKSGTCFSGKGLFWAHEVQYQLATYEFRTRFVHYAIELRKAKDELQYFSITLDLYFKYNVTEMLSSGGIQVSNGKEYALSDVIDTIKHAFGGSPQIVCKSGSVQELRLCFDKELKPRDCLTTSLTIGSVSKSKHCPRYITLPTYDPLVLANSTVEVMSQFDEFEVPASLYTA</sequence>
<dbReference type="CDD" id="cd01061">
    <property type="entry name" value="RNase_T2_euk"/>
    <property type="match status" value="1"/>
</dbReference>
<keyword evidence="11" id="KW-1185">Reference proteome</keyword>
<dbReference type="InterPro" id="IPR036430">
    <property type="entry name" value="RNase_T2-like_sf"/>
</dbReference>
<dbReference type="AlphaFoldDB" id="A0A811NV15"/>
<dbReference type="SUPFAM" id="SSF55895">
    <property type="entry name" value="Ribonuclease Rh-like"/>
    <property type="match status" value="1"/>
</dbReference>